<reference evidence="2 3" key="1">
    <citation type="submission" date="2020-08" db="EMBL/GenBank/DDBJ databases">
        <title>Genomic Encyclopedia of Type Strains, Phase IV (KMG-IV): sequencing the most valuable type-strain genomes for metagenomic binning, comparative biology and taxonomic classification.</title>
        <authorList>
            <person name="Goeker M."/>
        </authorList>
    </citation>
    <scope>NUCLEOTIDE SEQUENCE [LARGE SCALE GENOMIC DNA]</scope>
    <source>
        <strain evidence="2 3">DSM 17507</strain>
    </source>
</reference>
<dbReference type="Pfam" id="PF01636">
    <property type="entry name" value="APH"/>
    <property type="match status" value="1"/>
</dbReference>
<gene>
    <name evidence="2" type="ORF">GGR37_003722</name>
</gene>
<dbReference type="PANTHER" id="PTHR23020">
    <property type="entry name" value="UNCHARACTERIZED NUCLEAR HORMONE RECEPTOR-RELATED"/>
    <property type="match status" value="1"/>
</dbReference>
<dbReference type="InterPro" id="IPR052961">
    <property type="entry name" value="Oxido-Kinase-like_Enzymes"/>
</dbReference>
<keyword evidence="3" id="KW-1185">Reference proteome</keyword>
<dbReference type="InterPro" id="IPR002575">
    <property type="entry name" value="Aminoglycoside_PTrfase"/>
</dbReference>
<protein>
    <recommendedName>
        <fullName evidence="1">CHK kinase-like domain-containing protein</fullName>
    </recommendedName>
</protein>
<evidence type="ECO:0000313" key="2">
    <source>
        <dbReference type="EMBL" id="MBB4615426.1"/>
    </source>
</evidence>
<organism evidence="2 3">
    <name type="scientific">Novosphingobium taihuense</name>
    <dbReference type="NCBI Taxonomy" id="260085"/>
    <lineage>
        <taxon>Bacteria</taxon>
        <taxon>Pseudomonadati</taxon>
        <taxon>Pseudomonadota</taxon>
        <taxon>Alphaproteobacteria</taxon>
        <taxon>Sphingomonadales</taxon>
        <taxon>Sphingomonadaceae</taxon>
        <taxon>Novosphingobium</taxon>
    </lineage>
</organism>
<dbReference type="Gene3D" id="3.90.1200.10">
    <property type="match status" value="1"/>
</dbReference>
<dbReference type="PANTHER" id="PTHR23020:SF41">
    <property type="entry name" value="AMINOGLYCOSIDE PHOSPHOTRANSFERASE DOMAIN-CONTAINING PROTEIN"/>
    <property type="match status" value="1"/>
</dbReference>
<dbReference type="EMBL" id="JACHOA010000008">
    <property type="protein sequence ID" value="MBB4615426.1"/>
    <property type="molecule type" value="Genomic_DNA"/>
</dbReference>
<comment type="caution">
    <text evidence="2">The sequence shown here is derived from an EMBL/GenBank/DDBJ whole genome shotgun (WGS) entry which is preliminary data.</text>
</comment>
<dbReference type="InterPro" id="IPR011009">
    <property type="entry name" value="Kinase-like_dom_sf"/>
</dbReference>
<name>A0A7W7AEI9_9SPHN</name>
<evidence type="ECO:0000313" key="3">
    <source>
        <dbReference type="Proteomes" id="UP000538566"/>
    </source>
</evidence>
<evidence type="ECO:0000259" key="1">
    <source>
        <dbReference type="SMART" id="SM00587"/>
    </source>
</evidence>
<proteinExistence type="predicted"/>
<dbReference type="RefSeq" id="WP_158637775.1">
    <property type="nucleotide sequence ID" value="NZ_JACHOA010000008.1"/>
</dbReference>
<accession>A0A7W7AEI9</accession>
<sequence>MQIKSRLPQLVEELTADWLTEVLSRDYPGTVVTEAHVGTVISGTATKVRLLLTYNAAGHSHRLPPTMWIKGGFIRHDYSYDNSFVNEARFFGTWARELEINLPKAYWSGWEDGVQGLVLLEDLAARNATFGRATSLISIDQQAQALDLLAKMHAKWWESPELKSLKNFSKAWEADGDIVMQMLRPDYFDACINDRRCAAYVGPYRDRERVMAGLRTQWARGCEVPQVFSHADAHLGNMFFEPDGTPGYLDWQSWQEGPYMHDVAYSTIGNLKVEDRRHAEKDLLAGYLAALSAYGVANPPSFEDAWAAYRRHAMHGFMWPFTPEEMQPLDIVTAEGDCFGAAVMDLDTFGALGV</sequence>
<dbReference type="Proteomes" id="UP000538566">
    <property type="component" value="Unassembled WGS sequence"/>
</dbReference>
<feature type="domain" description="CHK kinase-like" evidence="1">
    <location>
        <begin position="118"/>
        <end position="297"/>
    </location>
</feature>
<dbReference type="SUPFAM" id="SSF56112">
    <property type="entry name" value="Protein kinase-like (PK-like)"/>
    <property type="match status" value="1"/>
</dbReference>
<dbReference type="AlphaFoldDB" id="A0A7W7AEI9"/>
<dbReference type="OrthoDB" id="3806873at2"/>
<dbReference type="SMART" id="SM00587">
    <property type="entry name" value="CHK"/>
    <property type="match status" value="1"/>
</dbReference>
<dbReference type="InterPro" id="IPR015897">
    <property type="entry name" value="CHK_kinase-like"/>
</dbReference>